<dbReference type="PANTHER" id="PTHR21642:SF6">
    <property type="entry name" value="CEREBRAL CAVERNOUS MALFORMATIONS 2 HARMONIN-HOMOLOGY DOMAIN-CONTAINING PROTEIN"/>
    <property type="match status" value="1"/>
</dbReference>
<comment type="caution">
    <text evidence="3">The sequence shown here is derived from an EMBL/GenBank/DDBJ whole genome shotgun (WGS) entry which is preliminary data.</text>
</comment>
<dbReference type="Pfam" id="PF16545">
    <property type="entry name" value="CCM2_C"/>
    <property type="match status" value="1"/>
</dbReference>
<dbReference type="InterPro" id="IPR026159">
    <property type="entry name" value="Malcavernin"/>
</dbReference>
<dbReference type="AlphaFoldDB" id="A0AAD9KWQ6"/>
<dbReference type="PANTHER" id="PTHR21642">
    <property type="entry name" value="CEREBRAL CAVERNOUS MALFORMATIONS PROTEIN 2 HOMOLOG"/>
    <property type="match status" value="1"/>
</dbReference>
<evidence type="ECO:0000259" key="2">
    <source>
        <dbReference type="Pfam" id="PF16545"/>
    </source>
</evidence>
<proteinExistence type="inferred from homology"/>
<evidence type="ECO:0000313" key="4">
    <source>
        <dbReference type="Proteomes" id="UP001209878"/>
    </source>
</evidence>
<accession>A0AAD9KWQ6</accession>
<dbReference type="Proteomes" id="UP001209878">
    <property type="component" value="Unassembled WGS sequence"/>
</dbReference>
<dbReference type="Gene3D" id="1.20.1160.20">
    <property type="match status" value="1"/>
</dbReference>
<keyword evidence="4" id="KW-1185">Reference proteome</keyword>
<dbReference type="Gene3D" id="2.30.29.30">
    <property type="entry name" value="Pleckstrin-homology domain (PH domain)/Phosphotyrosine-binding domain (PTB)"/>
    <property type="match status" value="1"/>
</dbReference>
<evidence type="ECO:0000313" key="3">
    <source>
        <dbReference type="EMBL" id="KAK2178836.1"/>
    </source>
</evidence>
<comment type="similarity">
    <text evidence="1">Belongs to the CCM2 family.</text>
</comment>
<dbReference type="CDD" id="cd13516">
    <property type="entry name" value="HHD_CCM2"/>
    <property type="match status" value="1"/>
</dbReference>
<dbReference type="InterPro" id="IPR032375">
    <property type="entry name" value="CCM2_C"/>
</dbReference>
<sequence length="406" mass="45222">MYERRPLKCVALSPPDYKISPQVLIESYIEKAVQFAGVVPNIPVELDITNRSAVLQQVDRAKREEHIPWQMTYENDVVFCLSAHNVKISKRDGQEELLLRISIHEIAAICYVTDDDDHMLAIKFMGEDDMPHSVPEKMMCQLAVLHCDSRGGAEELCSLIGQCFQLVYTEATMQFLDNKLSEAAMSMSIASSTVVGDRSCNSSPRRETEGNNLGFLSQSSLELDKNTGSVSVGTTRSLPSTYRRHSGTQVQRSDSELSAAACDLIQEYMDKLQTKLNPDELRQFAKLLKAWHTNLPFPEFCDKVLELYGPNRKHMLAGMQPFIPEKDAAYFESFLERIGLAGSSEAALPVSRGYRRRGFGSTGVADGGSIDDYDRALNAISHDIENMGSSVNLNTSVSDRFLPKST</sequence>
<organism evidence="3 4">
    <name type="scientific">Ridgeia piscesae</name>
    <name type="common">Tubeworm</name>
    <dbReference type="NCBI Taxonomy" id="27915"/>
    <lineage>
        <taxon>Eukaryota</taxon>
        <taxon>Metazoa</taxon>
        <taxon>Spiralia</taxon>
        <taxon>Lophotrochozoa</taxon>
        <taxon>Annelida</taxon>
        <taxon>Polychaeta</taxon>
        <taxon>Sedentaria</taxon>
        <taxon>Canalipalpata</taxon>
        <taxon>Sabellida</taxon>
        <taxon>Siboglinidae</taxon>
        <taxon>Ridgeia</taxon>
    </lineage>
</organism>
<protein>
    <recommendedName>
        <fullName evidence="2">Cerebral cavernous malformations 2 harmonin-homology domain-containing protein</fullName>
    </recommendedName>
</protein>
<evidence type="ECO:0000256" key="1">
    <source>
        <dbReference type="ARBA" id="ARBA00010822"/>
    </source>
</evidence>
<gene>
    <name evidence="3" type="ORF">NP493_527g03003</name>
</gene>
<name>A0AAD9KWQ6_RIDPI</name>
<dbReference type="InterPro" id="IPR011993">
    <property type="entry name" value="PH-like_dom_sf"/>
</dbReference>
<dbReference type="EMBL" id="JAODUO010000527">
    <property type="protein sequence ID" value="KAK2178836.1"/>
    <property type="molecule type" value="Genomic_DNA"/>
</dbReference>
<reference evidence="3" key="1">
    <citation type="journal article" date="2023" name="Mol. Biol. Evol.">
        <title>Third-Generation Sequencing Reveals the Adaptive Role of the Epigenome in Three Deep-Sea Polychaetes.</title>
        <authorList>
            <person name="Perez M."/>
            <person name="Aroh O."/>
            <person name="Sun Y."/>
            <person name="Lan Y."/>
            <person name="Juniper S.K."/>
            <person name="Young C.R."/>
            <person name="Angers B."/>
            <person name="Qian P.Y."/>
        </authorList>
    </citation>
    <scope>NUCLEOTIDE SEQUENCE</scope>
    <source>
        <strain evidence="3">R07B-5</strain>
    </source>
</reference>
<feature type="domain" description="Cerebral cavernous malformations 2 harmonin-homology" evidence="2">
    <location>
        <begin position="253"/>
        <end position="340"/>
    </location>
</feature>